<feature type="region of interest" description="Disordered" evidence="1">
    <location>
        <begin position="136"/>
        <end position="157"/>
    </location>
</feature>
<dbReference type="GO" id="GO:0046983">
    <property type="term" value="F:protein dimerization activity"/>
    <property type="evidence" value="ECO:0007669"/>
    <property type="project" value="InterPro"/>
</dbReference>
<name>A0A3S0ZCL5_ELYCH</name>
<feature type="compositionally biased region" description="Basic residues" evidence="1">
    <location>
        <begin position="10"/>
        <end position="24"/>
    </location>
</feature>
<evidence type="ECO:0000313" key="4">
    <source>
        <dbReference type="Proteomes" id="UP000271974"/>
    </source>
</evidence>
<dbReference type="PROSITE" id="PS50888">
    <property type="entry name" value="BHLH"/>
    <property type="match status" value="1"/>
</dbReference>
<sequence>MASQNPDHAFRRHSNQDKKKRVAKKYVGLNDEEIEKKRLRNNELERIRQHAIQASFSKLDGVIPDHMKIHKDGSRLSTLDNASYCIEQVDRKVNYCYQILRADPKHQRLANFLNEGNIGNKDVGVMVRNIGYGGSQNQAHVDKQGNQKTNENLDTGNVKNVSCNMDNGYVNIVNHNIGNGPVNTVNHNFGNGTVKNVNHNLNNGPLK</sequence>
<dbReference type="EMBL" id="RQTK01001147">
    <property type="protein sequence ID" value="RUS71876.1"/>
    <property type="molecule type" value="Genomic_DNA"/>
</dbReference>
<evidence type="ECO:0000256" key="1">
    <source>
        <dbReference type="SAM" id="MobiDB-lite"/>
    </source>
</evidence>
<feature type="compositionally biased region" description="Polar residues" evidence="1">
    <location>
        <begin position="146"/>
        <end position="157"/>
    </location>
</feature>
<dbReference type="InterPro" id="IPR036638">
    <property type="entry name" value="HLH_DNA-bd_sf"/>
</dbReference>
<dbReference type="SUPFAM" id="SSF47459">
    <property type="entry name" value="HLH, helix-loop-helix DNA-binding domain"/>
    <property type="match status" value="1"/>
</dbReference>
<dbReference type="Pfam" id="PF00010">
    <property type="entry name" value="HLH"/>
    <property type="match status" value="1"/>
</dbReference>
<dbReference type="AlphaFoldDB" id="A0A3S0ZCL5"/>
<dbReference type="InterPro" id="IPR011598">
    <property type="entry name" value="bHLH_dom"/>
</dbReference>
<evidence type="ECO:0000259" key="2">
    <source>
        <dbReference type="PROSITE" id="PS50888"/>
    </source>
</evidence>
<organism evidence="3 4">
    <name type="scientific">Elysia chlorotica</name>
    <name type="common">Eastern emerald elysia</name>
    <name type="synonym">Sea slug</name>
    <dbReference type="NCBI Taxonomy" id="188477"/>
    <lineage>
        <taxon>Eukaryota</taxon>
        <taxon>Metazoa</taxon>
        <taxon>Spiralia</taxon>
        <taxon>Lophotrochozoa</taxon>
        <taxon>Mollusca</taxon>
        <taxon>Gastropoda</taxon>
        <taxon>Heterobranchia</taxon>
        <taxon>Euthyneura</taxon>
        <taxon>Panpulmonata</taxon>
        <taxon>Sacoglossa</taxon>
        <taxon>Placobranchoidea</taxon>
        <taxon>Plakobranchidae</taxon>
        <taxon>Elysia</taxon>
    </lineage>
</organism>
<feature type="domain" description="BHLH" evidence="2">
    <location>
        <begin position="36"/>
        <end position="89"/>
    </location>
</feature>
<feature type="region of interest" description="Disordered" evidence="1">
    <location>
        <begin position="1"/>
        <end position="24"/>
    </location>
</feature>
<dbReference type="Gene3D" id="4.10.280.10">
    <property type="entry name" value="Helix-loop-helix DNA-binding domain"/>
    <property type="match status" value="1"/>
</dbReference>
<comment type="caution">
    <text evidence="3">The sequence shown here is derived from an EMBL/GenBank/DDBJ whole genome shotgun (WGS) entry which is preliminary data.</text>
</comment>
<accession>A0A3S0ZCL5</accession>
<reference evidence="3 4" key="1">
    <citation type="submission" date="2019-01" db="EMBL/GenBank/DDBJ databases">
        <title>A draft genome assembly of the solar-powered sea slug Elysia chlorotica.</title>
        <authorList>
            <person name="Cai H."/>
            <person name="Li Q."/>
            <person name="Fang X."/>
            <person name="Li J."/>
            <person name="Curtis N.E."/>
            <person name="Altenburger A."/>
            <person name="Shibata T."/>
            <person name="Feng M."/>
            <person name="Maeda T."/>
            <person name="Schwartz J.A."/>
            <person name="Shigenobu S."/>
            <person name="Lundholm N."/>
            <person name="Nishiyama T."/>
            <person name="Yang H."/>
            <person name="Hasebe M."/>
            <person name="Li S."/>
            <person name="Pierce S.K."/>
            <person name="Wang J."/>
        </authorList>
    </citation>
    <scope>NUCLEOTIDE SEQUENCE [LARGE SCALE GENOMIC DNA]</scope>
    <source>
        <strain evidence="3">EC2010</strain>
        <tissue evidence="3">Whole organism of an adult</tissue>
    </source>
</reference>
<dbReference type="Proteomes" id="UP000271974">
    <property type="component" value="Unassembled WGS sequence"/>
</dbReference>
<proteinExistence type="predicted"/>
<dbReference type="OrthoDB" id="6215023at2759"/>
<evidence type="ECO:0000313" key="3">
    <source>
        <dbReference type="EMBL" id="RUS71876.1"/>
    </source>
</evidence>
<gene>
    <name evidence="3" type="ORF">EGW08_020367</name>
</gene>
<keyword evidence="4" id="KW-1185">Reference proteome</keyword>
<protein>
    <recommendedName>
        <fullName evidence="2">BHLH domain-containing protein</fullName>
    </recommendedName>
</protein>